<sequence>MLTAFKRANCASISILDFLFLPSLGKTIPGESKIFNLPSTLTSLKEVVTPAWLPTGQALEEPLLCLEVKALMIEDLPTFGYPMTPTVMALFKLDLAAYDFKEVIKLLAVTTWDKFLLKELEFVALGEAFNGIVGKEEPRKSIHCLRTSVGIKSTLFKIKINLLPWACNTASSTLLDLVPSGSRASKT</sequence>
<reference evidence="2" key="1">
    <citation type="journal article" date="2021" name="Open Biol.">
        <title>Shared evolutionary footprints suggest mitochondrial oxidative damage underlies multiple complex I losses in fungi.</title>
        <authorList>
            <person name="Schikora-Tamarit M.A."/>
            <person name="Marcet-Houben M."/>
            <person name="Nosek J."/>
            <person name="Gabaldon T."/>
        </authorList>
    </citation>
    <scope>NUCLEOTIDE SEQUENCE</scope>
    <source>
        <strain evidence="2">CBS2887</strain>
    </source>
</reference>
<feature type="signal peptide" evidence="1">
    <location>
        <begin position="1"/>
        <end position="25"/>
    </location>
</feature>
<keyword evidence="3" id="KW-1185">Reference proteome</keyword>
<reference evidence="2" key="2">
    <citation type="submission" date="2021-01" db="EMBL/GenBank/DDBJ databases">
        <authorList>
            <person name="Schikora-Tamarit M.A."/>
        </authorList>
    </citation>
    <scope>NUCLEOTIDE SEQUENCE</scope>
    <source>
        <strain evidence="2">CBS2887</strain>
    </source>
</reference>
<organism evidence="2 3">
    <name type="scientific">Wickerhamomyces pijperi</name>
    <name type="common">Yeast</name>
    <name type="synonym">Pichia pijperi</name>
    <dbReference type="NCBI Taxonomy" id="599730"/>
    <lineage>
        <taxon>Eukaryota</taxon>
        <taxon>Fungi</taxon>
        <taxon>Dikarya</taxon>
        <taxon>Ascomycota</taxon>
        <taxon>Saccharomycotina</taxon>
        <taxon>Saccharomycetes</taxon>
        <taxon>Phaffomycetales</taxon>
        <taxon>Wickerhamomycetaceae</taxon>
        <taxon>Wickerhamomyces</taxon>
    </lineage>
</organism>
<feature type="chain" id="PRO_5040396472" evidence="1">
    <location>
        <begin position="26"/>
        <end position="187"/>
    </location>
</feature>
<evidence type="ECO:0000313" key="3">
    <source>
        <dbReference type="Proteomes" id="UP000774326"/>
    </source>
</evidence>
<dbReference type="Proteomes" id="UP000774326">
    <property type="component" value="Unassembled WGS sequence"/>
</dbReference>
<protein>
    <submittedName>
        <fullName evidence="2">Uncharacterized protein</fullName>
    </submittedName>
</protein>
<gene>
    <name evidence="2" type="ORF">WICPIJ_004280</name>
</gene>
<accession>A0A9P8Q8E5</accession>
<evidence type="ECO:0000313" key="2">
    <source>
        <dbReference type="EMBL" id="KAH3684749.1"/>
    </source>
</evidence>
<evidence type="ECO:0000256" key="1">
    <source>
        <dbReference type="SAM" id="SignalP"/>
    </source>
</evidence>
<comment type="caution">
    <text evidence="2">The sequence shown here is derived from an EMBL/GenBank/DDBJ whole genome shotgun (WGS) entry which is preliminary data.</text>
</comment>
<proteinExistence type="predicted"/>
<name>A0A9P8Q8E5_WICPI</name>
<dbReference type="AlphaFoldDB" id="A0A9P8Q8E5"/>
<dbReference type="OrthoDB" id="10449023at2759"/>
<keyword evidence="1" id="KW-0732">Signal</keyword>
<dbReference type="EMBL" id="JAEUBG010002350">
    <property type="protein sequence ID" value="KAH3684749.1"/>
    <property type="molecule type" value="Genomic_DNA"/>
</dbReference>